<sequence length="41" mass="4498">NNISDQTSNSKITGINIIVHNTQGINVITKLQLWLDSCAET</sequence>
<reference evidence="1" key="1">
    <citation type="submission" date="2021-06" db="EMBL/GenBank/DDBJ databases">
        <authorList>
            <person name="Kallberg Y."/>
            <person name="Tangrot J."/>
            <person name="Rosling A."/>
        </authorList>
    </citation>
    <scope>NUCLEOTIDE SEQUENCE</scope>
    <source>
        <strain evidence="1">AU212A</strain>
    </source>
</reference>
<comment type="caution">
    <text evidence="1">The sequence shown here is derived from an EMBL/GenBank/DDBJ whole genome shotgun (WGS) entry which is preliminary data.</text>
</comment>
<feature type="non-terminal residue" evidence="1">
    <location>
        <position position="1"/>
    </location>
</feature>
<evidence type="ECO:0000313" key="1">
    <source>
        <dbReference type="EMBL" id="CAG8682971.1"/>
    </source>
</evidence>
<dbReference type="Proteomes" id="UP000789860">
    <property type="component" value="Unassembled WGS sequence"/>
</dbReference>
<gene>
    <name evidence="1" type="ORF">SCALOS_LOCUS9803</name>
</gene>
<name>A0ACA9P3Q0_9GLOM</name>
<feature type="non-terminal residue" evidence="1">
    <location>
        <position position="41"/>
    </location>
</feature>
<evidence type="ECO:0000313" key="2">
    <source>
        <dbReference type="Proteomes" id="UP000789860"/>
    </source>
</evidence>
<organism evidence="1 2">
    <name type="scientific">Scutellospora calospora</name>
    <dbReference type="NCBI Taxonomy" id="85575"/>
    <lineage>
        <taxon>Eukaryota</taxon>
        <taxon>Fungi</taxon>
        <taxon>Fungi incertae sedis</taxon>
        <taxon>Mucoromycota</taxon>
        <taxon>Glomeromycotina</taxon>
        <taxon>Glomeromycetes</taxon>
        <taxon>Diversisporales</taxon>
        <taxon>Gigasporaceae</taxon>
        <taxon>Scutellospora</taxon>
    </lineage>
</organism>
<proteinExistence type="predicted"/>
<dbReference type="EMBL" id="CAJVPM010032599">
    <property type="protein sequence ID" value="CAG8682971.1"/>
    <property type="molecule type" value="Genomic_DNA"/>
</dbReference>
<protein>
    <submittedName>
        <fullName evidence="1">8689_t:CDS:1</fullName>
    </submittedName>
</protein>
<accession>A0ACA9P3Q0</accession>
<keyword evidence="2" id="KW-1185">Reference proteome</keyword>